<evidence type="ECO:0000313" key="1">
    <source>
        <dbReference type="EMBL" id="MDT0577138.1"/>
    </source>
</evidence>
<dbReference type="RefSeq" id="WP_311341713.1">
    <property type="nucleotide sequence ID" value="NZ_JAVRHS010000019.1"/>
</dbReference>
<name>A0ABU2ZKK7_9SPHN</name>
<sequence length="82" mass="9143">MGKGIEALTDEMREPDLLPFPLHFRQSDQALGYGGLSTRKRVKAPTAPLVHATGRIGEWLKWKGQVLGMRDRFHALNMPSTG</sequence>
<dbReference type="Proteomes" id="UP001259803">
    <property type="component" value="Unassembled WGS sequence"/>
</dbReference>
<keyword evidence="2" id="KW-1185">Reference proteome</keyword>
<evidence type="ECO:0000313" key="2">
    <source>
        <dbReference type="Proteomes" id="UP001259803"/>
    </source>
</evidence>
<organism evidence="1 2">
    <name type="scientific">Croceicoccus esteveae</name>
    <dbReference type="NCBI Taxonomy" id="3075597"/>
    <lineage>
        <taxon>Bacteria</taxon>
        <taxon>Pseudomonadati</taxon>
        <taxon>Pseudomonadota</taxon>
        <taxon>Alphaproteobacteria</taxon>
        <taxon>Sphingomonadales</taxon>
        <taxon>Erythrobacteraceae</taxon>
        <taxon>Croceicoccus</taxon>
    </lineage>
</organism>
<accession>A0ABU2ZKK7</accession>
<protein>
    <submittedName>
        <fullName evidence="1">Uncharacterized protein</fullName>
    </submittedName>
</protein>
<dbReference type="EMBL" id="JAVRHS010000019">
    <property type="protein sequence ID" value="MDT0577138.1"/>
    <property type="molecule type" value="Genomic_DNA"/>
</dbReference>
<reference evidence="1 2" key="1">
    <citation type="submission" date="2023-09" db="EMBL/GenBank/DDBJ databases">
        <authorList>
            <person name="Rey-Velasco X."/>
        </authorList>
    </citation>
    <scope>NUCLEOTIDE SEQUENCE [LARGE SCALE GENOMIC DNA]</scope>
    <source>
        <strain evidence="1 2">F390</strain>
    </source>
</reference>
<gene>
    <name evidence="1" type="ORF">RM533_13280</name>
</gene>
<proteinExistence type="predicted"/>
<comment type="caution">
    <text evidence="1">The sequence shown here is derived from an EMBL/GenBank/DDBJ whole genome shotgun (WGS) entry which is preliminary data.</text>
</comment>